<dbReference type="CDD" id="cd03214">
    <property type="entry name" value="ABC_Iron-Siderophores_B12_Hemin"/>
    <property type="match status" value="1"/>
</dbReference>
<proteinExistence type="predicted"/>
<dbReference type="AlphaFoldDB" id="A0A1R4FSR6"/>
<dbReference type="InterPro" id="IPR051535">
    <property type="entry name" value="Siderophore_ABC-ATPase"/>
</dbReference>
<dbReference type="InterPro" id="IPR027417">
    <property type="entry name" value="P-loop_NTPase"/>
</dbReference>
<dbReference type="GO" id="GO:0005524">
    <property type="term" value="F:ATP binding"/>
    <property type="evidence" value="ECO:0007669"/>
    <property type="project" value="UniProtKB-KW"/>
</dbReference>
<dbReference type="PROSITE" id="PS00211">
    <property type="entry name" value="ABC_TRANSPORTER_1"/>
    <property type="match status" value="1"/>
</dbReference>
<evidence type="ECO:0000313" key="11">
    <source>
        <dbReference type="EMBL" id="SJM58873.1"/>
    </source>
</evidence>
<keyword evidence="6" id="KW-0067">ATP-binding</keyword>
<evidence type="ECO:0000256" key="8">
    <source>
        <dbReference type="ARBA" id="ARBA00023065"/>
    </source>
</evidence>
<evidence type="ECO:0000256" key="6">
    <source>
        <dbReference type="ARBA" id="ARBA00022840"/>
    </source>
</evidence>
<dbReference type="Gene3D" id="3.40.50.300">
    <property type="entry name" value="P-loop containing nucleotide triphosphate hydrolases"/>
    <property type="match status" value="1"/>
</dbReference>
<dbReference type="EMBL" id="FUHW01000022">
    <property type="protein sequence ID" value="SJM58873.1"/>
    <property type="molecule type" value="Genomic_DNA"/>
</dbReference>
<feature type="domain" description="ABC transporter" evidence="10">
    <location>
        <begin position="15"/>
        <end position="250"/>
    </location>
</feature>
<reference evidence="11 12" key="1">
    <citation type="submission" date="2017-02" db="EMBL/GenBank/DDBJ databases">
        <authorList>
            <person name="Peterson S.W."/>
        </authorList>
    </citation>
    <scope>NUCLEOTIDE SEQUENCE [LARGE SCALE GENOMIC DNA]</scope>
    <source>
        <strain evidence="11 12">B Ar 00.02</strain>
    </source>
</reference>
<dbReference type="PANTHER" id="PTHR42771">
    <property type="entry name" value="IRON(3+)-HYDROXAMATE IMPORT ATP-BINDING PROTEIN FHUC"/>
    <property type="match status" value="1"/>
</dbReference>
<dbReference type="InterPro" id="IPR003593">
    <property type="entry name" value="AAA+_ATPase"/>
</dbReference>
<evidence type="ECO:0000256" key="2">
    <source>
        <dbReference type="ARBA" id="ARBA00022448"/>
    </source>
</evidence>
<dbReference type="Proteomes" id="UP000195913">
    <property type="component" value="Unassembled WGS sequence"/>
</dbReference>
<organism evidence="11 12">
    <name type="scientific">Arthrobacter rhombi</name>
    <dbReference type="NCBI Taxonomy" id="71253"/>
    <lineage>
        <taxon>Bacteria</taxon>
        <taxon>Bacillati</taxon>
        <taxon>Actinomycetota</taxon>
        <taxon>Actinomycetes</taxon>
        <taxon>Micrococcales</taxon>
        <taxon>Micrococcaceae</taxon>
        <taxon>Arthrobacter</taxon>
    </lineage>
</organism>
<gene>
    <name evidence="11" type="ORF">FM101_05545</name>
</gene>
<dbReference type="SMART" id="SM00382">
    <property type="entry name" value="AAA"/>
    <property type="match status" value="1"/>
</dbReference>
<evidence type="ECO:0000256" key="4">
    <source>
        <dbReference type="ARBA" id="ARBA00022496"/>
    </source>
</evidence>
<keyword evidence="8" id="KW-0406">Ion transport</keyword>
<dbReference type="GO" id="GO:0005886">
    <property type="term" value="C:plasma membrane"/>
    <property type="evidence" value="ECO:0007669"/>
    <property type="project" value="UniProtKB-SubCell"/>
</dbReference>
<accession>A0A1R4FSR6</accession>
<dbReference type="SUPFAM" id="SSF52540">
    <property type="entry name" value="P-loop containing nucleoside triphosphate hydrolases"/>
    <property type="match status" value="1"/>
</dbReference>
<keyword evidence="9" id="KW-0472">Membrane</keyword>
<evidence type="ECO:0000259" key="10">
    <source>
        <dbReference type="PROSITE" id="PS50893"/>
    </source>
</evidence>
<name>A0A1R4FSR6_9MICC</name>
<dbReference type="RefSeq" id="WP_086996612.1">
    <property type="nucleotide sequence ID" value="NZ_FUHW01000022.1"/>
</dbReference>
<keyword evidence="4" id="KW-0410">Iron transport</keyword>
<sequence length="275" mass="29732">MSRPTPETPTRDPVLRAEALRLGYGNRTIVENLDLDIHAGDFKVIVGPNGCGKSTLLKAFARVNRPAAGKITLDGEPVARLRGRTMARRVSLLPQGAVAPEGITVGELVARGRHPHHTLLRQWSPADDVAIAGALERTRLLGSEKTPVASLSGGQRQRAWLAMVLAQDTDIILLDEPTTFLDIAHQYDLLELFAELNREGRTIVAVLHDLNQAARFASDLMVMKDGAIRAQGSPRSILTSELVHGIFGLRAEIMDDPQSGTPLVVPHLRAGVGDP</sequence>
<keyword evidence="7" id="KW-0408">Iron</keyword>
<evidence type="ECO:0000256" key="1">
    <source>
        <dbReference type="ARBA" id="ARBA00004202"/>
    </source>
</evidence>
<protein>
    <submittedName>
        <fullName evidence="11">ABC-type cobalamin/Fe3+-siderophores transport systems ATPase components</fullName>
    </submittedName>
</protein>
<keyword evidence="3" id="KW-1003">Cell membrane</keyword>
<evidence type="ECO:0000256" key="9">
    <source>
        <dbReference type="ARBA" id="ARBA00023136"/>
    </source>
</evidence>
<keyword evidence="2" id="KW-0813">Transport</keyword>
<dbReference type="InterPro" id="IPR017871">
    <property type="entry name" value="ABC_transporter-like_CS"/>
</dbReference>
<evidence type="ECO:0000256" key="5">
    <source>
        <dbReference type="ARBA" id="ARBA00022741"/>
    </source>
</evidence>
<dbReference type="FunFam" id="3.40.50.300:FF:000134">
    <property type="entry name" value="Iron-enterobactin ABC transporter ATP-binding protein"/>
    <property type="match status" value="1"/>
</dbReference>
<dbReference type="PANTHER" id="PTHR42771:SF12">
    <property type="entry name" value="FE(3+) DICITRATE TRANSPORT ATP-BINDING PROTEIN FECE-RELATED"/>
    <property type="match status" value="1"/>
</dbReference>
<dbReference type="InterPro" id="IPR003439">
    <property type="entry name" value="ABC_transporter-like_ATP-bd"/>
</dbReference>
<comment type="subcellular location">
    <subcellularLocation>
        <location evidence="1">Cell membrane</location>
        <topology evidence="1">Peripheral membrane protein</topology>
    </subcellularLocation>
</comment>
<dbReference type="PROSITE" id="PS50893">
    <property type="entry name" value="ABC_TRANSPORTER_2"/>
    <property type="match status" value="1"/>
</dbReference>
<dbReference type="GO" id="GO:0016887">
    <property type="term" value="F:ATP hydrolysis activity"/>
    <property type="evidence" value="ECO:0007669"/>
    <property type="project" value="InterPro"/>
</dbReference>
<evidence type="ECO:0000256" key="7">
    <source>
        <dbReference type="ARBA" id="ARBA00023004"/>
    </source>
</evidence>
<dbReference type="GO" id="GO:0006826">
    <property type="term" value="P:iron ion transport"/>
    <property type="evidence" value="ECO:0007669"/>
    <property type="project" value="UniProtKB-KW"/>
</dbReference>
<keyword evidence="12" id="KW-1185">Reference proteome</keyword>
<keyword evidence="5" id="KW-0547">Nucleotide-binding</keyword>
<evidence type="ECO:0000256" key="3">
    <source>
        <dbReference type="ARBA" id="ARBA00022475"/>
    </source>
</evidence>
<dbReference type="Pfam" id="PF00005">
    <property type="entry name" value="ABC_tran"/>
    <property type="match status" value="1"/>
</dbReference>
<evidence type="ECO:0000313" key="12">
    <source>
        <dbReference type="Proteomes" id="UP000195913"/>
    </source>
</evidence>